<evidence type="ECO:0000256" key="1">
    <source>
        <dbReference type="ARBA" id="ARBA00004651"/>
    </source>
</evidence>
<feature type="transmembrane region" description="Helical" evidence="7">
    <location>
        <begin position="83"/>
        <end position="114"/>
    </location>
</feature>
<sequence>MSGLVSMYNRLTDMLSGTFVESIMQLLARIALAGIFWRSYETKVVDGTWLQIDETQYFIFENEFSGLPIPTDLAVPMATYAEFLFPILLVLGLGTRFSALALMIMALVIQLFVFPDAAHFFGWAITVLGLGGFLLSRGAGLFSVDALIARVTGSKTA</sequence>
<dbReference type="Pfam" id="PF07681">
    <property type="entry name" value="DoxX"/>
    <property type="match status" value="1"/>
</dbReference>
<evidence type="ECO:0000313" key="8">
    <source>
        <dbReference type="EMBL" id="MBD2840740.1"/>
    </source>
</evidence>
<dbReference type="EMBL" id="JACXLC010000001">
    <property type="protein sequence ID" value="MBD2840740.1"/>
    <property type="molecule type" value="Genomic_DNA"/>
</dbReference>
<protein>
    <submittedName>
        <fullName evidence="8">DoxX family protein</fullName>
    </submittedName>
</protein>
<dbReference type="InterPro" id="IPR051907">
    <property type="entry name" value="DoxX-like_oxidoreductase"/>
</dbReference>
<name>A0ABR8KNE5_9SPHN</name>
<organism evidence="8 9">
    <name type="scientific">Erythrobacter rubeus</name>
    <dbReference type="NCBI Taxonomy" id="2760803"/>
    <lineage>
        <taxon>Bacteria</taxon>
        <taxon>Pseudomonadati</taxon>
        <taxon>Pseudomonadota</taxon>
        <taxon>Alphaproteobacteria</taxon>
        <taxon>Sphingomonadales</taxon>
        <taxon>Erythrobacteraceae</taxon>
        <taxon>Erythrobacter/Porphyrobacter group</taxon>
        <taxon>Erythrobacter</taxon>
    </lineage>
</organism>
<evidence type="ECO:0000313" key="9">
    <source>
        <dbReference type="Proteomes" id="UP000635384"/>
    </source>
</evidence>
<evidence type="ECO:0000256" key="5">
    <source>
        <dbReference type="ARBA" id="ARBA00022989"/>
    </source>
</evidence>
<keyword evidence="3" id="KW-1003">Cell membrane</keyword>
<dbReference type="PANTHER" id="PTHR33452:SF1">
    <property type="entry name" value="INNER MEMBRANE PROTEIN YPHA-RELATED"/>
    <property type="match status" value="1"/>
</dbReference>
<proteinExistence type="inferred from homology"/>
<evidence type="ECO:0000256" key="2">
    <source>
        <dbReference type="ARBA" id="ARBA00006679"/>
    </source>
</evidence>
<keyword evidence="9" id="KW-1185">Reference proteome</keyword>
<comment type="similarity">
    <text evidence="2">Belongs to the DoxX family.</text>
</comment>
<accession>A0ABR8KNE5</accession>
<dbReference type="PANTHER" id="PTHR33452">
    <property type="entry name" value="OXIDOREDUCTASE CATD-RELATED"/>
    <property type="match status" value="1"/>
</dbReference>
<dbReference type="InterPro" id="IPR032808">
    <property type="entry name" value="DoxX"/>
</dbReference>
<reference evidence="8 9" key="1">
    <citation type="submission" date="2020-09" db="EMBL/GenBank/DDBJ databases">
        <authorList>
            <person name="Yoon J.-W."/>
        </authorList>
    </citation>
    <scope>NUCLEOTIDE SEQUENCE [LARGE SCALE GENOMIC DNA]</scope>
    <source>
        <strain evidence="8 9">KMU-140</strain>
    </source>
</reference>
<feature type="transmembrane region" description="Helical" evidence="7">
    <location>
        <begin position="120"/>
        <end position="148"/>
    </location>
</feature>
<keyword evidence="4 7" id="KW-0812">Transmembrane</keyword>
<evidence type="ECO:0000256" key="4">
    <source>
        <dbReference type="ARBA" id="ARBA00022692"/>
    </source>
</evidence>
<evidence type="ECO:0000256" key="6">
    <source>
        <dbReference type="ARBA" id="ARBA00023136"/>
    </source>
</evidence>
<evidence type="ECO:0000256" key="3">
    <source>
        <dbReference type="ARBA" id="ARBA00022475"/>
    </source>
</evidence>
<keyword evidence="6 7" id="KW-0472">Membrane</keyword>
<comment type="caution">
    <text evidence="8">The sequence shown here is derived from an EMBL/GenBank/DDBJ whole genome shotgun (WGS) entry which is preliminary data.</text>
</comment>
<keyword evidence="5 7" id="KW-1133">Transmembrane helix</keyword>
<evidence type="ECO:0000256" key="7">
    <source>
        <dbReference type="SAM" id="Phobius"/>
    </source>
</evidence>
<comment type="subcellular location">
    <subcellularLocation>
        <location evidence="1">Cell membrane</location>
        <topology evidence="1">Multi-pass membrane protein</topology>
    </subcellularLocation>
</comment>
<gene>
    <name evidence="8" type="ORF">IB285_00550</name>
</gene>
<dbReference type="Proteomes" id="UP000635384">
    <property type="component" value="Unassembled WGS sequence"/>
</dbReference>